<evidence type="ECO:0000313" key="1">
    <source>
        <dbReference type="EMBL" id="KAK3064801.1"/>
    </source>
</evidence>
<comment type="caution">
    <text evidence="1">The sequence shown here is derived from an EMBL/GenBank/DDBJ whole genome shotgun (WGS) entry which is preliminary data.</text>
</comment>
<reference evidence="1" key="1">
    <citation type="submission" date="2024-09" db="EMBL/GenBank/DDBJ databases">
        <title>Black Yeasts Isolated from many extreme environments.</title>
        <authorList>
            <person name="Coleine C."/>
            <person name="Stajich J.E."/>
            <person name="Selbmann L."/>
        </authorList>
    </citation>
    <scope>NUCLEOTIDE SEQUENCE</scope>
    <source>
        <strain evidence="1">CCFEE 5737</strain>
    </source>
</reference>
<proteinExistence type="predicted"/>
<gene>
    <name evidence="1" type="ORF">LTS18_003782</name>
</gene>
<name>A0ACC3DBT6_9PEZI</name>
<dbReference type="Proteomes" id="UP001186974">
    <property type="component" value="Unassembled WGS sequence"/>
</dbReference>
<accession>A0ACC3DBT6</accession>
<protein>
    <submittedName>
        <fullName evidence="1">Uncharacterized protein</fullName>
    </submittedName>
</protein>
<evidence type="ECO:0000313" key="2">
    <source>
        <dbReference type="Proteomes" id="UP001186974"/>
    </source>
</evidence>
<sequence>MPPPSTLLSKLKVQLKLSISRLRMTQQKDSALAKQQRRAMAQLVEEGKLESARIRIENIIRSDIATELHEVLELYC</sequence>
<feature type="non-terminal residue" evidence="1">
    <location>
        <position position="76"/>
    </location>
</feature>
<keyword evidence="2" id="KW-1185">Reference proteome</keyword>
<organism evidence="1 2">
    <name type="scientific">Coniosporium uncinatum</name>
    <dbReference type="NCBI Taxonomy" id="93489"/>
    <lineage>
        <taxon>Eukaryota</taxon>
        <taxon>Fungi</taxon>
        <taxon>Dikarya</taxon>
        <taxon>Ascomycota</taxon>
        <taxon>Pezizomycotina</taxon>
        <taxon>Dothideomycetes</taxon>
        <taxon>Dothideomycetes incertae sedis</taxon>
        <taxon>Coniosporium</taxon>
    </lineage>
</organism>
<dbReference type="EMBL" id="JAWDJW010006423">
    <property type="protein sequence ID" value="KAK3064801.1"/>
    <property type="molecule type" value="Genomic_DNA"/>
</dbReference>